<gene>
    <name evidence="1" type="ORF">LAZ67_3003982</name>
</gene>
<dbReference type="Proteomes" id="UP001235939">
    <property type="component" value="Chromosome 03"/>
</dbReference>
<proteinExistence type="predicted"/>
<evidence type="ECO:0000313" key="1">
    <source>
        <dbReference type="EMBL" id="UYV65335.1"/>
    </source>
</evidence>
<dbReference type="InterPro" id="IPR036397">
    <property type="entry name" value="RNaseH_sf"/>
</dbReference>
<protein>
    <submittedName>
        <fullName evidence="1">Uncharacterized protein</fullName>
    </submittedName>
</protein>
<organism evidence="1 2">
    <name type="scientific">Cordylochernes scorpioides</name>
    <dbReference type="NCBI Taxonomy" id="51811"/>
    <lineage>
        <taxon>Eukaryota</taxon>
        <taxon>Metazoa</taxon>
        <taxon>Ecdysozoa</taxon>
        <taxon>Arthropoda</taxon>
        <taxon>Chelicerata</taxon>
        <taxon>Arachnida</taxon>
        <taxon>Pseudoscorpiones</taxon>
        <taxon>Cheliferoidea</taxon>
        <taxon>Chernetidae</taxon>
        <taxon>Cordylochernes</taxon>
    </lineage>
</organism>
<keyword evidence="2" id="KW-1185">Reference proteome</keyword>
<name>A0ABY6K9H9_9ARAC</name>
<sequence>MKPQSSITKNLKYRKICTRWVPRILTKEMKEKRLNACKELLQRYEIEGEGFIDRIVTGVNHRFTITFLTLKDQVQNGITESTLGYFLGQ</sequence>
<dbReference type="Gene3D" id="3.30.420.10">
    <property type="entry name" value="Ribonuclease H-like superfamily/Ribonuclease H"/>
    <property type="match status" value="1"/>
</dbReference>
<evidence type="ECO:0000313" key="2">
    <source>
        <dbReference type="Proteomes" id="UP001235939"/>
    </source>
</evidence>
<accession>A0ABY6K9H9</accession>
<dbReference type="EMBL" id="CP092865">
    <property type="protein sequence ID" value="UYV65335.1"/>
    <property type="molecule type" value="Genomic_DNA"/>
</dbReference>
<reference evidence="1 2" key="1">
    <citation type="submission" date="2022-01" db="EMBL/GenBank/DDBJ databases">
        <title>A chromosomal length assembly of Cordylochernes scorpioides.</title>
        <authorList>
            <person name="Zeh D."/>
            <person name="Zeh J."/>
        </authorList>
    </citation>
    <scope>NUCLEOTIDE SEQUENCE [LARGE SCALE GENOMIC DNA]</scope>
    <source>
        <strain evidence="1">IN4F17</strain>
        <tissue evidence="1">Whole Body</tissue>
    </source>
</reference>